<dbReference type="PANTHER" id="PTHR11802:SF479">
    <property type="entry name" value="CARBOXYPEPTIDASE"/>
    <property type="match status" value="1"/>
</dbReference>
<dbReference type="PANTHER" id="PTHR11802">
    <property type="entry name" value="SERINE PROTEASE FAMILY S10 SERINE CARBOXYPEPTIDASE"/>
    <property type="match status" value="1"/>
</dbReference>
<comment type="similarity">
    <text evidence="1 7">Belongs to the peptidase S10 family.</text>
</comment>
<sequence length="534" mass="58883">MRSAVVAFLIAWMGSLSLCNGRENPAARRHPKFTRRAVPFDKWTRNGPVPRKFDSVSTRRFAVNGTGIPDVAFDIGEAYAGTLSTTKDLNGTERFYFWFQPSPNPTAKKEIVIWLNGGPGCSSLEGLLQENGPFLWQYGTYKPVPNPWSWHHLSNVLWVEQPIGTGFSQGHVTARNEEDVAKQFLGFFKNFVETFSTQGYKVYITGESYAGMYCPYIASAMLDANDTTHFNMKGMMIYDPVIGVTRLQNDIVTVPFIDSNRNLFPLNDSFVKEIHRADKDCGFAALRAKHLKYPPNSRLPSVLPGLDPKTGDVLPGCSLSQRVEDAVTALNPCFNIYQIATTCPLLWDVLGFPGAFEYLPRGASIYFNRTDVKKAINAPLDVNWMSCSDESVFAGDGADHSEPSSDNVLGRVIDGTQNVIIGHGALDFGLIANGTLMAIQNMTFGGKQGFQKRPIEQFYVPYHTDGTDATLAGAGVFGTAHTERGLTYVEVSLAGHMVPQYAPSAAYRHLEFLLGRVDSLSSMKPFTTNNESSV</sequence>
<evidence type="ECO:0000256" key="5">
    <source>
        <dbReference type="ARBA" id="ARBA00022801"/>
    </source>
</evidence>
<protein>
    <recommendedName>
        <fullName evidence="7">Carboxypeptidase</fullName>
        <ecNumber evidence="7">3.4.16.-</ecNumber>
    </recommendedName>
</protein>
<dbReference type="InterPro" id="IPR001563">
    <property type="entry name" value="Peptidase_S10"/>
</dbReference>
<dbReference type="HOGENOM" id="CLU_008523_12_3_1"/>
<evidence type="ECO:0000256" key="4">
    <source>
        <dbReference type="ARBA" id="ARBA00022729"/>
    </source>
</evidence>
<keyword evidence="6" id="KW-0325">Glycoprotein</keyword>
<dbReference type="MEROPS" id="S10.014"/>
<evidence type="ECO:0000256" key="2">
    <source>
        <dbReference type="ARBA" id="ARBA00022645"/>
    </source>
</evidence>
<dbReference type="InParanoid" id="E9DYR5"/>
<dbReference type="eggNOG" id="KOG1282">
    <property type="taxonomic scope" value="Eukaryota"/>
</dbReference>
<proteinExistence type="inferred from homology"/>
<dbReference type="PROSITE" id="PS00131">
    <property type="entry name" value="CARBOXYPEPT_SER_SER"/>
    <property type="match status" value="1"/>
</dbReference>
<dbReference type="OMA" id="PYHYGLA"/>
<keyword evidence="9" id="KW-1185">Reference proteome</keyword>
<dbReference type="InterPro" id="IPR029058">
    <property type="entry name" value="AB_hydrolase_fold"/>
</dbReference>
<feature type="signal peptide" evidence="7">
    <location>
        <begin position="1"/>
        <end position="21"/>
    </location>
</feature>
<evidence type="ECO:0000256" key="1">
    <source>
        <dbReference type="ARBA" id="ARBA00009431"/>
    </source>
</evidence>
<evidence type="ECO:0000313" key="8">
    <source>
        <dbReference type="EMBL" id="EFY91092.1"/>
    </source>
</evidence>
<dbReference type="Gene3D" id="3.40.50.1820">
    <property type="entry name" value="alpha/beta hydrolase"/>
    <property type="match status" value="1"/>
</dbReference>
<dbReference type="FunFam" id="3.40.50.1820:FF:000118">
    <property type="entry name" value="Carboxypeptidase"/>
    <property type="match status" value="1"/>
</dbReference>
<dbReference type="EC" id="3.4.16.-" evidence="7"/>
<dbReference type="Proteomes" id="UP000002499">
    <property type="component" value="Unassembled WGS sequence"/>
</dbReference>
<keyword evidence="4 7" id="KW-0732">Signal</keyword>
<organism evidence="9">
    <name type="scientific">Metarhizium acridum (strain CQMa 102)</name>
    <dbReference type="NCBI Taxonomy" id="655827"/>
    <lineage>
        <taxon>Eukaryota</taxon>
        <taxon>Fungi</taxon>
        <taxon>Dikarya</taxon>
        <taxon>Ascomycota</taxon>
        <taxon>Pezizomycotina</taxon>
        <taxon>Sordariomycetes</taxon>
        <taxon>Hypocreomycetidae</taxon>
        <taxon>Hypocreales</taxon>
        <taxon>Clavicipitaceae</taxon>
        <taxon>Metarhizium</taxon>
    </lineage>
</organism>
<keyword evidence="2 7" id="KW-0121">Carboxypeptidase</keyword>
<name>E9DYR5_METAQ</name>
<dbReference type="InterPro" id="IPR018202">
    <property type="entry name" value="Ser_caboxypep_ser_AS"/>
</dbReference>
<gene>
    <name evidence="8" type="ORF">MAC_02763</name>
</gene>
<dbReference type="GO" id="GO:0006508">
    <property type="term" value="P:proteolysis"/>
    <property type="evidence" value="ECO:0007669"/>
    <property type="project" value="UniProtKB-KW"/>
</dbReference>
<evidence type="ECO:0000256" key="3">
    <source>
        <dbReference type="ARBA" id="ARBA00022670"/>
    </source>
</evidence>
<evidence type="ECO:0000256" key="6">
    <source>
        <dbReference type="ARBA" id="ARBA00023180"/>
    </source>
</evidence>
<dbReference type="OrthoDB" id="443318at2759"/>
<keyword evidence="3 7" id="KW-0645">Protease</keyword>
<keyword evidence="5 7" id="KW-0378">Hydrolase</keyword>
<reference evidence="8 9" key="1">
    <citation type="journal article" date="2011" name="PLoS Genet.">
        <title>Genome sequencing and comparative transcriptomics of the model entomopathogenic fungi Metarhizium anisopliae and M. acridum.</title>
        <authorList>
            <person name="Gao Q."/>
            <person name="Jin K."/>
            <person name="Ying S.H."/>
            <person name="Zhang Y."/>
            <person name="Xiao G."/>
            <person name="Shang Y."/>
            <person name="Duan Z."/>
            <person name="Hu X."/>
            <person name="Xie X.Q."/>
            <person name="Zhou G."/>
            <person name="Peng G."/>
            <person name="Luo Z."/>
            <person name="Huang W."/>
            <person name="Wang B."/>
            <person name="Fang W."/>
            <person name="Wang S."/>
            <person name="Zhong Y."/>
            <person name="Ma L.J."/>
            <person name="St Leger R.J."/>
            <person name="Zhao G.P."/>
            <person name="Pei Y."/>
            <person name="Feng M.G."/>
            <person name="Xia Y."/>
            <person name="Wang C."/>
        </authorList>
    </citation>
    <scope>NUCLEOTIDE SEQUENCE [LARGE SCALE GENOMIC DNA]</scope>
    <source>
        <strain evidence="8 9">CQMa 102</strain>
    </source>
</reference>
<dbReference type="Pfam" id="PF00450">
    <property type="entry name" value="Peptidase_S10"/>
    <property type="match status" value="1"/>
</dbReference>
<dbReference type="GO" id="GO:0004185">
    <property type="term" value="F:serine-type carboxypeptidase activity"/>
    <property type="evidence" value="ECO:0007669"/>
    <property type="project" value="UniProtKB-UniRule"/>
</dbReference>
<dbReference type="GeneID" id="19247074"/>
<feature type="chain" id="PRO_5005128519" description="Carboxypeptidase" evidence="7">
    <location>
        <begin position="22"/>
        <end position="534"/>
    </location>
</feature>
<dbReference type="PROSITE" id="PS00560">
    <property type="entry name" value="CARBOXYPEPT_SER_HIS"/>
    <property type="match status" value="1"/>
</dbReference>
<dbReference type="InterPro" id="IPR033124">
    <property type="entry name" value="Ser_caboxypep_his_AS"/>
</dbReference>
<evidence type="ECO:0000313" key="9">
    <source>
        <dbReference type="Proteomes" id="UP000002499"/>
    </source>
</evidence>
<dbReference type="PRINTS" id="PR00724">
    <property type="entry name" value="CRBOXYPTASEC"/>
</dbReference>
<dbReference type="SUPFAM" id="SSF53474">
    <property type="entry name" value="alpha/beta-Hydrolases"/>
    <property type="match status" value="1"/>
</dbReference>
<evidence type="ECO:0000256" key="7">
    <source>
        <dbReference type="RuleBase" id="RU361156"/>
    </source>
</evidence>
<accession>E9DYR5</accession>
<dbReference type="KEGG" id="maw:19247074"/>
<dbReference type="EMBL" id="GL698484">
    <property type="protein sequence ID" value="EFY91092.1"/>
    <property type="molecule type" value="Genomic_DNA"/>
</dbReference>
<dbReference type="AlphaFoldDB" id="E9DYR5"/>